<dbReference type="EMBL" id="CADEAL010002779">
    <property type="protein sequence ID" value="CAB1442066.1"/>
    <property type="molecule type" value="Genomic_DNA"/>
</dbReference>
<accession>A0A9N7YXV8</accession>
<sequence>MTQNLVFHHLDLQRSWKCLEPIPARRLDRRVEEPQEMDRLARSQTRDLQSKTSIRKRALSVHVLPSQSGLIKPIAALSLARRRRGGCDSADGDDDKPIGSDRKQLVKPRVTSSEDAWS</sequence>
<feature type="region of interest" description="Disordered" evidence="1">
    <location>
        <begin position="82"/>
        <end position="118"/>
    </location>
</feature>
<evidence type="ECO:0000313" key="3">
    <source>
        <dbReference type="Proteomes" id="UP001153269"/>
    </source>
</evidence>
<evidence type="ECO:0000313" key="2">
    <source>
        <dbReference type="EMBL" id="CAB1442066.1"/>
    </source>
</evidence>
<comment type="caution">
    <text evidence="2">The sequence shown here is derived from an EMBL/GenBank/DDBJ whole genome shotgun (WGS) entry which is preliminary data.</text>
</comment>
<keyword evidence="3" id="KW-1185">Reference proteome</keyword>
<organism evidence="2 3">
    <name type="scientific">Pleuronectes platessa</name>
    <name type="common">European plaice</name>
    <dbReference type="NCBI Taxonomy" id="8262"/>
    <lineage>
        <taxon>Eukaryota</taxon>
        <taxon>Metazoa</taxon>
        <taxon>Chordata</taxon>
        <taxon>Craniata</taxon>
        <taxon>Vertebrata</taxon>
        <taxon>Euteleostomi</taxon>
        <taxon>Actinopterygii</taxon>
        <taxon>Neopterygii</taxon>
        <taxon>Teleostei</taxon>
        <taxon>Neoteleostei</taxon>
        <taxon>Acanthomorphata</taxon>
        <taxon>Carangaria</taxon>
        <taxon>Pleuronectiformes</taxon>
        <taxon>Pleuronectoidei</taxon>
        <taxon>Pleuronectidae</taxon>
        <taxon>Pleuronectes</taxon>
    </lineage>
</organism>
<dbReference type="Proteomes" id="UP001153269">
    <property type="component" value="Unassembled WGS sequence"/>
</dbReference>
<gene>
    <name evidence="2" type="ORF">PLEPLA_LOCUS29770</name>
</gene>
<evidence type="ECO:0000256" key="1">
    <source>
        <dbReference type="SAM" id="MobiDB-lite"/>
    </source>
</evidence>
<proteinExistence type="predicted"/>
<dbReference type="AlphaFoldDB" id="A0A9N7YXV8"/>
<reference evidence="2" key="1">
    <citation type="submission" date="2020-03" db="EMBL/GenBank/DDBJ databases">
        <authorList>
            <person name="Weist P."/>
        </authorList>
    </citation>
    <scope>NUCLEOTIDE SEQUENCE</scope>
</reference>
<protein>
    <submittedName>
        <fullName evidence="2">Uncharacterized protein</fullName>
    </submittedName>
</protein>
<name>A0A9N7YXV8_PLEPL</name>
<feature type="compositionally biased region" description="Basic and acidic residues" evidence="1">
    <location>
        <begin position="95"/>
        <end position="104"/>
    </location>
</feature>